<comment type="cofactor">
    <cofactor evidence="1 9">
        <name>pyridoxal 5'-phosphate</name>
        <dbReference type="ChEBI" id="CHEBI:597326"/>
    </cofactor>
</comment>
<protein>
    <recommendedName>
        <fullName evidence="10">Branched-chain-amino-acid aminotransferase</fullName>
        <ecNumber evidence="10">2.6.1.42</ecNumber>
    </recommendedName>
</protein>
<keyword evidence="4 10" id="KW-0028">Amino-acid biosynthesis</keyword>
<organism evidence="12 13">
    <name type="scientific">Coniophora puteana (strain RWD-64-598)</name>
    <name type="common">Brown rot fungus</name>
    <dbReference type="NCBI Taxonomy" id="741705"/>
    <lineage>
        <taxon>Eukaryota</taxon>
        <taxon>Fungi</taxon>
        <taxon>Dikarya</taxon>
        <taxon>Basidiomycota</taxon>
        <taxon>Agaricomycotina</taxon>
        <taxon>Agaricomycetes</taxon>
        <taxon>Agaricomycetidae</taxon>
        <taxon>Boletales</taxon>
        <taxon>Coniophorineae</taxon>
        <taxon>Coniophoraceae</taxon>
        <taxon>Coniophora</taxon>
    </lineage>
</organism>
<dbReference type="InterPro" id="IPR043132">
    <property type="entry name" value="BCAT-like_C"/>
</dbReference>
<evidence type="ECO:0000256" key="7">
    <source>
        <dbReference type="ARBA" id="ARBA00023304"/>
    </source>
</evidence>
<feature type="region of interest" description="Disordered" evidence="11">
    <location>
        <begin position="1"/>
        <end position="84"/>
    </location>
</feature>
<dbReference type="GO" id="GO:0052656">
    <property type="term" value="F:L-isoleucine-2-oxoglutarate transaminase activity"/>
    <property type="evidence" value="ECO:0007669"/>
    <property type="project" value="RHEA"/>
</dbReference>
<evidence type="ECO:0000256" key="1">
    <source>
        <dbReference type="ARBA" id="ARBA00001933"/>
    </source>
</evidence>
<evidence type="ECO:0000313" key="13">
    <source>
        <dbReference type="Proteomes" id="UP000053558"/>
    </source>
</evidence>
<feature type="region of interest" description="Disordered" evidence="11">
    <location>
        <begin position="395"/>
        <end position="415"/>
    </location>
</feature>
<dbReference type="EMBL" id="JH711573">
    <property type="protein sequence ID" value="EIW86147.1"/>
    <property type="molecule type" value="Genomic_DNA"/>
</dbReference>
<dbReference type="GO" id="GO:0052655">
    <property type="term" value="F:L-valine-2-oxoglutarate transaminase activity"/>
    <property type="evidence" value="ECO:0007669"/>
    <property type="project" value="RHEA"/>
</dbReference>
<accession>A0A5M3N4G6</accession>
<evidence type="ECO:0000256" key="5">
    <source>
        <dbReference type="ARBA" id="ARBA00022679"/>
    </source>
</evidence>
<dbReference type="PANTHER" id="PTHR11825">
    <property type="entry name" value="SUBGROUP IIII AMINOTRANSFERASE"/>
    <property type="match status" value="1"/>
</dbReference>
<comment type="caution">
    <text evidence="12">The sequence shown here is derived from an EMBL/GenBank/DDBJ whole genome shotgun (WGS) entry which is preliminary data.</text>
</comment>
<dbReference type="GO" id="GO:0009098">
    <property type="term" value="P:L-leucine biosynthetic process"/>
    <property type="evidence" value="ECO:0007669"/>
    <property type="project" value="TreeGrafter"/>
</dbReference>
<keyword evidence="5 10" id="KW-0808">Transferase</keyword>
<dbReference type="NCBIfam" id="TIGR01123">
    <property type="entry name" value="ilvE_II"/>
    <property type="match status" value="1"/>
</dbReference>
<feature type="compositionally biased region" description="Low complexity" evidence="11">
    <location>
        <begin position="41"/>
        <end position="60"/>
    </location>
</feature>
<keyword evidence="3 10" id="KW-0032">Aminotransferase</keyword>
<dbReference type="PROSITE" id="PS00770">
    <property type="entry name" value="AA_TRANSFER_CLASS_4"/>
    <property type="match status" value="1"/>
</dbReference>
<gene>
    <name evidence="12" type="ORF">CONPUDRAFT_133694</name>
</gene>
<dbReference type="PANTHER" id="PTHR11825:SF44">
    <property type="entry name" value="BRANCHED-CHAIN-AMINO-ACID AMINOTRANSFERASE"/>
    <property type="match status" value="1"/>
</dbReference>
<dbReference type="InterPro" id="IPR036038">
    <property type="entry name" value="Aminotransferase-like"/>
</dbReference>
<evidence type="ECO:0000256" key="8">
    <source>
        <dbReference type="RuleBase" id="RU004106"/>
    </source>
</evidence>
<dbReference type="Pfam" id="PF01063">
    <property type="entry name" value="Aminotran_4"/>
    <property type="match status" value="1"/>
</dbReference>
<evidence type="ECO:0000256" key="9">
    <source>
        <dbReference type="RuleBase" id="RU004516"/>
    </source>
</evidence>
<evidence type="ECO:0000256" key="6">
    <source>
        <dbReference type="ARBA" id="ARBA00022898"/>
    </source>
</evidence>
<dbReference type="CDD" id="cd01557">
    <property type="entry name" value="BCAT_beta_family"/>
    <property type="match status" value="1"/>
</dbReference>
<dbReference type="InterPro" id="IPR033939">
    <property type="entry name" value="BCAT_family"/>
</dbReference>
<sequence length="464" mass="50624">MGIIQSMTRKRADAAETQRQGRKEKRNSSTAAFASTNKAASQSPSPQSSEVSSVLSEPQQLDPSKLKIRLTENPKTVDPPEKLKFGQNFTDHMLVVSYDPVSGWSDPEIKPYEPLILDPACSVLHYCTTIFEGMKAYIGPDGKPRLFRPQMNMRRMEGSVARLALPPIDGDAILELIKRFVNIEKRWIPNAPDYSLYLRPTVIGTRPMLGVHASDHCTFFLIASPCGPYFPNGLRPVSLLGVSDHVRAWPGGTGGQKLGLNYAPGFLPQKAAAARGYEQVLWLFGDERRVTEAGAMNLFVVVQREDGAGHDVLTAPLDGTILPGVTRNSCLALAADARFAEDAGLGRLYVKEEAYTMRDLVSWARAGRLSEVFCVGTAAVVCAVNRIGWPEGLKELGEEPADAPPKPAPGEGVTEDGMKCGFDGTDIFVETYEGGLGPVARALRTKILRIQEGRETHEWGVVCE</sequence>
<dbReference type="GO" id="GO:0005739">
    <property type="term" value="C:mitochondrion"/>
    <property type="evidence" value="ECO:0007669"/>
    <property type="project" value="TreeGrafter"/>
</dbReference>
<feature type="compositionally biased region" description="Basic and acidic residues" evidence="11">
    <location>
        <begin position="10"/>
        <end position="21"/>
    </location>
</feature>
<dbReference type="SUPFAM" id="SSF56752">
    <property type="entry name" value="D-aminoacid aminotransferase-like PLP-dependent enzymes"/>
    <property type="match status" value="1"/>
</dbReference>
<evidence type="ECO:0000313" key="12">
    <source>
        <dbReference type="EMBL" id="EIW86147.1"/>
    </source>
</evidence>
<name>A0A5M3N4G6_CONPW</name>
<feature type="compositionally biased region" description="Polar residues" evidence="11">
    <location>
        <begin position="28"/>
        <end position="40"/>
    </location>
</feature>
<comment type="catalytic activity">
    <reaction evidence="10">
        <text>L-isoleucine + 2-oxoglutarate = (S)-3-methyl-2-oxopentanoate + L-glutamate</text>
        <dbReference type="Rhea" id="RHEA:24801"/>
        <dbReference type="ChEBI" id="CHEBI:16810"/>
        <dbReference type="ChEBI" id="CHEBI:29985"/>
        <dbReference type="ChEBI" id="CHEBI:35146"/>
        <dbReference type="ChEBI" id="CHEBI:58045"/>
        <dbReference type="EC" id="2.6.1.42"/>
    </reaction>
</comment>
<dbReference type="OrthoDB" id="1732691at2759"/>
<keyword evidence="6 9" id="KW-0663">Pyridoxal phosphate</keyword>
<dbReference type="GeneID" id="19200511"/>
<comment type="catalytic activity">
    <reaction evidence="10">
        <text>L-leucine + 2-oxoglutarate = 4-methyl-2-oxopentanoate + L-glutamate</text>
        <dbReference type="Rhea" id="RHEA:18321"/>
        <dbReference type="ChEBI" id="CHEBI:16810"/>
        <dbReference type="ChEBI" id="CHEBI:17865"/>
        <dbReference type="ChEBI" id="CHEBI:29985"/>
        <dbReference type="ChEBI" id="CHEBI:57427"/>
        <dbReference type="EC" id="2.6.1.42"/>
    </reaction>
</comment>
<evidence type="ECO:0000256" key="3">
    <source>
        <dbReference type="ARBA" id="ARBA00022576"/>
    </source>
</evidence>
<dbReference type="Gene3D" id="3.30.470.10">
    <property type="match status" value="1"/>
</dbReference>
<dbReference type="GO" id="GO:0052654">
    <property type="term" value="F:L-leucine-2-oxoglutarate transaminase activity"/>
    <property type="evidence" value="ECO:0007669"/>
    <property type="project" value="RHEA"/>
</dbReference>
<dbReference type="GO" id="GO:0009099">
    <property type="term" value="P:L-valine biosynthetic process"/>
    <property type="evidence" value="ECO:0007669"/>
    <property type="project" value="TreeGrafter"/>
</dbReference>
<dbReference type="InterPro" id="IPR018300">
    <property type="entry name" value="Aminotrans_IV_CS"/>
</dbReference>
<dbReference type="OMA" id="TGPYFRT"/>
<dbReference type="RefSeq" id="XP_007763059.1">
    <property type="nucleotide sequence ID" value="XM_007764869.1"/>
</dbReference>
<reference evidence="13" key="1">
    <citation type="journal article" date="2012" name="Science">
        <title>The Paleozoic origin of enzymatic lignin decomposition reconstructed from 31 fungal genomes.</title>
        <authorList>
            <person name="Floudas D."/>
            <person name="Binder M."/>
            <person name="Riley R."/>
            <person name="Barry K."/>
            <person name="Blanchette R.A."/>
            <person name="Henrissat B."/>
            <person name="Martinez A.T."/>
            <person name="Otillar R."/>
            <person name="Spatafora J.W."/>
            <person name="Yadav J.S."/>
            <person name="Aerts A."/>
            <person name="Benoit I."/>
            <person name="Boyd A."/>
            <person name="Carlson A."/>
            <person name="Copeland A."/>
            <person name="Coutinho P.M."/>
            <person name="de Vries R.P."/>
            <person name="Ferreira P."/>
            <person name="Findley K."/>
            <person name="Foster B."/>
            <person name="Gaskell J."/>
            <person name="Glotzer D."/>
            <person name="Gorecki P."/>
            <person name="Heitman J."/>
            <person name="Hesse C."/>
            <person name="Hori C."/>
            <person name="Igarashi K."/>
            <person name="Jurgens J.A."/>
            <person name="Kallen N."/>
            <person name="Kersten P."/>
            <person name="Kohler A."/>
            <person name="Kuees U."/>
            <person name="Kumar T.K.A."/>
            <person name="Kuo A."/>
            <person name="LaButti K."/>
            <person name="Larrondo L.F."/>
            <person name="Lindquist E."/>
            <person name="Ling A."/>
            <person name="Lombard V."/>
            <person name="Lucas S."/>
            <person name="Lundell T."/>
            <person name="Martin R."/>
            <person name="McLaughlin D.J."/>
            <person name="Morgenstern I."/>
            <person name="Morin E."/>
            <person name="Murat C."/>
            <person name="Nagy L.G."/>
            <person name="Nolan M."/>
            <person name="Ohm R.A."/>
            <person name="Patyshakuliyeva A."/>
            <person name="Rokas A."/>
            <person name="Ruiz-Duenas F.J."/>
            <person name="Sabat G."/>
            <person name="Salamov A."/>
            <person name="Samejima M."/>
            <person name="Schmutz J."/>
            <person name="Slot J.C."/>
            <person name="St John F."/>
            <person name="Stenlid J."/>
            <person name="Sun H."/>
            <person name="Sun S."/>
            <person name="Syed K."/>
            <person name="Tsang A."/>
            <person name="Wiebenga A."/>
            <person name="Young D."/>
            <person name="Pisabarro A."/>
            <person name="Eastwood D.C."/>
            <person name="Martin F."/>
            <person name="Cullen D."/>
            <person name="Grigoriev I.V."/>
            <person name="Hibbett D.S."/>
        </authorList>
    </citation>
    <scope>NUCLEOTIDE SEQUENCE [LARGE SCALE GENOMIC DNA]</scope>
    <source>
        <strain evidence="13">RWD-64-598 SS2</strain>
    </source>
</reference>
<evidence type="ECO:0000256" key="11">
    <source>
        <dbReference type="SAM" id="MobiDB-lite"/>
    </source>
</evidence>
<dbReference type="Gene3D" id="3.20.10.10">
    <property type="entry name" value="D-amino Acid Aminotransferase, subunit A, domain 2"/>
    <property type="match status" value="1"/>
</dbReference>
<dbReference type="AlphaFoldDB" id="A0A5M3N4G6"/>
<keyword evidence="13" id="KW-1185">Reference proteome</keyword>
<proteinExistence type="inferred from homology"/>
<comment type="similarity">
    <text evidence="2 8">Belongs to the class-IV pyridoxal-phosphate-dependent aminotransferase family.</text>
</comment>
<keyword evidence="7 10" id="KW-0100">Branched-chain amino acid biosynthesis</keyword>
<dbReference type="InterPro" id="IPR043131">
    <property type="entry name" value="BCAT-like_N"/>
</dbReference>
<evidence type="ECO:0000256" key="4">
    <source>
        <dbReference type="ARBA" id="ARBA00022605"/>
    </source>
</evidence>
<dbReference type="InterPro" id="IPR005786">
    <property type="entry name" value="B_amino_transII"/>
</dbReference>
<comment type="catalytic activity">
    <reaction evidence="10">
        <text>L-valine + 2-oxoglutarate = 3-methyl-2-oxobutanoate + L-glutamate</text>
        <dbReference type="Rhea" id="RHEA:24813"/>
        <dbReference type="ChEBI" id="CHEBI:11851"/>
        <dbReference type="ChEBI" id="CHEBI:16810"/>
        <dbReference type="ChEBI" id="CHEBI:29985"/>
        <dbReference type="ChEBI" id="CHEBI:57762"/>
        <dbReference type="EC" id="2.6.1.42"/>
    </reaction>
</comment>
<evidence type="ECO:0000256" key="10">
    <source>
        <dbReference type="RuleBase" id="RU004517"/>
    </source>
</evidence>
<evidence type="ECO:0000256" key="2">
    <source>
        <dbReference type="ARBA" id="ARBA00009320"/>
    </source>
</evidence>
<dbReference type="InterPro" id="IPR001544">
    <property type="entry name" value="Aminotrans_IV"/>
</dbReference>
<dbReference type="NCBIfam" id="NF009897">
    <property type="entry name" value="PRK13357.1"/>
    <property type="match status" value="1"/>
</dbReference>
<dbReference type="KEGG" id="cput:CONPUDRAFT_133694"/>
<dbReference type="Proteomes" id="UP000053558">
    <property type="component" value="Unassembled WGS sequence"/>
</dbReference>
<dbReference type="EC" id="2.6.1.42" evidence="10"/>